<sequence length="100" mass="11544">MTNATSSPLNSNIINYLIWRYLQEASFAHAAHHLQKEWHYNPDTLPFAKHYEPNQLWNLIADGFQLDETMALVTNEPARWSKFLENTGGGYLIAFNGETF</sequence>
<protein>
    <submittedName>
        <fullName evidence="1">Uncharacterized protein</fullName>
    </submittedName>
</protein>
<evidence type="ECO:0000313" key="2">
    <source>
        <dbReference type="Proteomes" id="UP001186974"/>
    </source>
</evidence>
<comment type="caution">
    <text evidence="1">The sequence shown here is derived from an EMBL/GenBank/DDBJ whole genome shotgun (WGS) entry which is preliminary data.</text>
</comment>
<name>A0ACC3CUD4_9PEZI</name>
<organism evidence="1 2">
    <name type="scientific">Coniosporium uncinatum</name>
    <dbReference type="NCBI Taxonomy" id="93489"/>
    <lineage>
        <taxon>Eukaryota</taxon>
        <taxon>Fungi</taxon>
        <taxon>Dikarya</taxon>
        <taxon>Ascomycota</taxon>
        <taxon>Pezizomycotina</taxon>
        <taxon>Dothideomycetes</taxon>
        <taxon>Dothideomycetes incertae sedis</taxon>
        <taxon>Coniosporium</taxon>
    </lineage>
</organism>
<keyword evidence="2" id="KW-1185">Reference proteome</keyword>
<evidence type="ECO:0000313" key="1">
    <source>
        <dbReference type="EMBL" id="KAK3044779.1"/>
    </source>
</evidence>
<proteinExistence type="predicted"/>
<dbReference type="EMBL" id="JAWDJW010011468">
    <property type="protein sequence ID" value="KAK3044779.1"/>
    <property type="molecule type" value="Genomic_DNA"/>
</dbReference>
<gene>
    <name evidence="1" type="ORF">LTS18_000372</name>
</gene>
<accession>A0ACC3CUD4</accession>
<reference evidence="1" key="1">
    <citation type="submission" date="2024-09" db="EMBL/GenBank/DDBJ databases">
        <title>Black Yeasts Isolated from many extreme environments.</title>
        <authorList>
            <person name="Coleine C."/>
            <person name="Stajich J.E."/>
            <person name="Selbmann L."/>
        </authorList>
    </citation>
    <scope>NUCLEOTIDE SEQUENCE</scope>
    <source>
        <strain evidence="1">CCFEE 5737</strain>
    </source>
</reference>
<dbReference type="Proteomes" id="UP001186974">
    <property type="component" value="Unassembled WGS sequence"/>
</dbReference>